<dbReference type="GO" id="GO:0008270">
    <property type="term" value="F:zinc ion binding"/>
    <property type="evidence" value="ECO:0007669"/>
    <property type="project" value="UniProtKB-KW"/>
</dbReference>
<reference evidence="4 5" key="1">
    <citation type="submission" date="2017-06" db="EMBL/GenBank/DDBJ databases">
        <title>Genome Sequencing of the methanotroph Methylovulum psychrotolerants str. HV10-M2 isolated from a high-altitude environment.</title>
        <authorList>
            <person name="Mateos-Rivera A."/>
        </authorList>
    </citation>
    <scope>NUCLEOTIDE SEQUENCE [LARGE SCALE GENOMIC DNA]</scope>
    <source>
        <strain evidence="4 5">HV10_M2</strain>
    </source>
</reference>
<gene>
    <name evidence="4" type="ORF">CEK71_07965</name>
</gene>
<evidence type="ECO:0000259" key="3">
    <source>
        <dbReference type="PROSITE" id="PS50966"/>
    </source>
</evidence>
<proteinExistence type="predicted"/>
<evidence type="ECO:0000313" key="5">
    <source>
        <dbReference type="Proteomes" id="UP000197019"/>
    </source>
</evidence>
<accession>A0A1Z4BXK5</accession>
<dbReference type="KEGG" id="mpsy:CEK71_07965"/>
<evidence type="ECO:0000256" key="2">
    <source>
        <dbReference type="SAM" id="MobiDB-lite"/>
    </source>
</evidence>
<dbReference type="Pfam" id="PF04434">
    <property type="entry name" value="SWIM"/>
    <property type="match status" value="1"/>
</dbReference>
<dbReference type="OrthoDB" id="9816340at2"/>
<dbReference type="Proteomes" id="UP000197019">
    <property type="component" value="Chromosome"/>
</dbReference>
<evidence type="ECO:0000313" key="4">
    <source>
        <dbReference type="EMBL" id="ASF46024.1"/>
    </source>
</evidence>
<feature type="domain" description="SWIM-type" evidence="3">
    <location>
        <begin position="50"/>
        <end position="83"/>
    </location>
</feature>
<feature type="compositionally biased region" description="Low complexity" evidence="2">
    <location>
        <begin position="115"/>
        <end position="125"/>
    </location>
</feature>
<dbReference type="InterPro" id="IPR007527">
    <property type="entry name" value="Znf_SWIM"/>
</dbReference>
<organism evidence="4 5">
    <name type="scientific">Methylovulum psychrotolerans</name>
    <dbReference type="NCBI Taxonomy" id="1704499"/>
    <lineage>
        <taxon>Bacteria</taxon>
        <taxon>Pseudomonadati</taxon>
        <taxon>Pseudomonadota</taxon>
        <taxon>Gammaproteobacteria</taxon>
        <taxon>Methylococcales</taxon>
        <taxon>Methylococcaceae</taxon>
        <taxon>Methylovulum</taxon>
    </lineage>
</organism>
<feature type="region of interest" description="Disordered" evidence="2">
    <location>
        <begin position="113"/>
        <end position="135"/>
    </location>
</feature>
<dbReference type="RefSeq" id="WP_088618898.1">
    <property type="nucleotide sequence ID" value="NZ_CP022129.1"/>
</dbReference>
<keyword evidence="1" id="KW-0479">Metal-binding</keyword>
<keyword evidence="1" id="KW-0862">Zinc</keyword>
<dbReference type="AlphaFoldDB" id="A0A1Z4BXK5"/>
<protein>
    <recommendedName>
        <fullName evidence="3">SWIM-type domain-containing protein</fullName>
    </recommendedName>
</protein>
<keyword evidence="5" id="KW-1185">Reference proteome</keyword>
<dbReference type="EMBL" id="CP022129">
    <property type="protein sequence ID" value="ASF46024.1"/>
    <property type="molecule type" value="Genomic_DNA"/>
</dbReference>
<name>A0A1Z4BXK5_9GAMM</name>
<evidence type="ECO:0000256" key="1">
    <source>
        <dbReference type="PROSITE-ProRule" id="PRU00325"/>
    </source>
</evidence>
<sequence>MNREQILALAPDTASISAAKSLGNPKVWGVLGYSGRAVWGECKGSGANPYQARIDLSGNAFKCSCPSRKFPCKHGLALFLLYAEELQHFTQTDAEPPWVAEWLASRGQRAEAKKAPAAAKPVDPKAQAKRQQQRDGEMAQGLAELGLWLEDIVRIGFAELPAKPLRYWDEWAARMVDAKIPGLAGRIRKLSAVLLQKGDNLHLFAQEIARLHLLVKAYPQRHQLPAGLCADINQVLGLAMREDEVLQAPAVNDEWLVLATRFSEENALVTREVWLLGTTSGQFAKLLHFAHASQRQTLQTLWLTGNRLRGNAHFYPSATPLRAVLGDYQNSPQQAGIGPAPQHSTFWQDYSQLKIRNPWLGAYPVLTPPAIPIYQEPFLYLQLPGGPAIPVDTRGTAPWPLLAMSGGQTVSVFGEWDGERLQALGVWYGQTYANLTARAVT</sequence>
<dbReference type="PROSITE" id="PS50966">
    <property type="entry name" value="ZF_SWIM"/>
    <property type="match status" value="1"/>
</dbReference>
<keyword evidence="1" id="KW-0863">Zinc-finger</keyword>